<evidence type="ECO:0000313" key="1">
    <source>
        <dbReference type="Proteomes" id="UP000095283"/>
    </source>
</evidence>
<accession>A0A1I7WXU8</accession>
<organism evidence="1 2">
    <name type="scientific">Heterorhabditis bacteriophora</name>
    <name type="common">Entomopathogenic nematode worm</name>
    <dbReference type="NCBI Taxonomy" id="37862"/>
    <lineage>
        <taxon>Eukaryota</taxon>
        <taxon>Metazoa</taxon>
        <taxon>Ecdysozoa</taxon>
        <taxon>Nematoda</taxon>
        <taxon>Chromadorea</taxon>
        <taxon>Rhabditida</taxon>
        <taxon>Rhabditina</taxon>
        <taxon>Rhabditomorpha</taxon>
        <taxon>Strongyloidea</taxon>
        <taxon>Heterorhabditidae</taxon>
        <taxon>Heterorhabditis</taxon>
    </lineage>
</organism>
<dbReference type="Proteomes" id="UP000095283">
    <property type="component" value="Unplaced"/>
</dbReference>
<name>A0A1I7WXU8_HETBA</name>
<dbReference type="WBParaSite" id="Hba_09963">
    <property type="protein sequence ID" value="Hba_09963"/>
    <property type="gene ID" value="Hba_09963"/>
</dbReference>
<protein>
    <submittedName>
        <fullName evidence="2">Uncharacterized protein</fullName>
    </submittedName>
</protein>
<reference evidence="2" key="1">
    <citation type="submission" date="2016-11" db="UniProtKB">
        <authorList>
            <consortium name="WormBaseParasite"/>
        </authorList>
    </citation>
    <scope>IDENTIFICATION</scope>
</reference>
<keyword evidence="1" id="KW-1185">Reference proteome</keyword>
<dbReference type="AlphaFoldDB" id="A0A1I7WXU8"/>
<sequence length="24" mass="2720">MVCSIAEKISKMFFANFLLILLST</sequence>
<evidence type="ECO:0000313" key="2">
    <source>
        <dbReference type="WBParaSite" id="Hba_09963"/>
    </source>
</evidence>
<proteinExistence type="predicted"/>